<dbReference type="PROSITE" id="PS00018">
    <property type="entry name" value="EF_HAND_1"/>
    <property type="match status" value="2"/>
</dbReference>
<keyword evidence="5" id="KW-1185">Reference proteome</keyword>
<feature type="compositionally biased region" description="Low complexity" evidence="1">
    <location>
        <begin position="38"/>
        <end position="52"/>
    </location>
</feature>
<feature type="signal peptide" evidence="2">
    <location>
        <begin position="1"/>
        <end position="35"/>
    </location>
</feature>
<organism evidence="4 5">
    <name type="scientific">Acidovorax facilis</name>
    <dbReference type="NCBI Taxonomy" id="12917"/>
    <lineage>
        <taxon>Bacteria</taxon>
        <taxon>Pseudomonadati</taxon>
        <taxon>Pseudomonadota</taxon>
        <taxon>Betaproteobacteria</taxon>
        <taxon>Burkholderiales</taxon>
        <taxon>Comamonadaceae</taxon>
        <taxon>Acidovorax</taxon>
    </lineage>
</organism>
<dbReference type="SUPFAM" id="SSF47473">
    <property type="entry name" value="EF-hand"/>
    <property type="match status" value="1"/>
</dbReference>
<dbReference type="EMBL" id="JBHSAJ010000037">
    <property type="protein sequence ID" value="MFC3935588.1"/>
    <property type="molecule type" value="Genomic_DNA"/>
</dbReference>
<name>A0ABV8DB73_9BURK</name>
<dbReference type="RefSeq" id="WP_238385691.1">
    <property type="nucleotide sequence ID" value="NZ_JAMXAX010000009.1"/>
</dbReference>
<gene>
    <name evidence="4" type="ORF">ACFOW3_13275</name>
</gene>
<evidence type="ECO:0000259" key="3">
    <source>
        <dbReference type="PROSITE" id="PS50222"/>
    </source>
</evidence>
<dbReference type="PROSITE" id="PS50222">
    <property type="entry name" value="EF_HAND_2"/>
    <property type="match status" value="1"/>
</dbReference>
<evidence type="ECO:0000313" key="5">
    <source>
        <dbReference type="Proteomes" id="UP001595693"/>
    </source>
</evidence>
<evidence type="ECO:0000256" key="2">
    <source>
        <dbReference type="SAM" id="SignalP"/>
    </source>
</evidence>
<dbReference type="InterPro" id="IPR011992">
    <property type="entry name" value="EF-hand-dom_pair"/>
</dbReference>
<accession>A0ABV8DB73</accession>
<reference evidence="5" key="1">
    <citation type="journal article" date="2019" name="Int. J. Syst. Evol. Microbiol.">
        <title>The Global Catalogue of Microorganisms (GCM) 10K type strain sequencing project: providing services to taxonomists for standard genome sequencing and annotation.</title>
        <authorList>
            <consortium name="The Broad Institute Genomics Platform"/>
            <consortium name="The Broad Institute Genome Sequencing Center for Infectious Disease"/>
            <person name="Wu L."/>
            <person name="Ma J."/>
        </authorList>
    </citation>
    <scope>NUCLEOTIDE SEQUENCE [LARGE SCALE GENOMIC DNA]</scope>
    <source>
        <strain evidence="5">CCUG 2113</strain>
    </source>
</reference>
<comment type="caution">
    <text evidence="4">The sequence shown here is derived from an EMBL/GenBank/DDBJ whole genome shotgun (WGS) entry which is preliminary data.</text>
</comment>
<protein>
    <submittedName>
        <fullName evidence="4">EF-hand domain-containing protein</fullName>
    </submittedName>
</protein>
<keyword evidence="2" id="KW-0732">Signal</keyword>
<dbReference type="Gene3D" id="1.10.238.10">
    <property type="entry name" value="EF-hand"/>
    <property type="match status" value="1"/>
</dbReference>
<evidence type="ECO:0000313" key="4">
    <source>
        <dbReference type="EMBL" id="MFC3935588.1"/>
    </source>
</evidence>
<feature type="domain" description="EF-hand" evidence="3">
    <location>
        <begin position="60"/>
        <end position="95"/>
    </location>
</feature>
<feature type="region of interest" description="Disordered" evidence="1">
    <location>
        <begin position="38"/>
        <end position="61"/>
    </location>
</feature>
<dbReference type="Pfam" id="PF13202">
    <property type="entry name" value="EF-hand_5"/>
    <property type="match status" value="2"/>
</dbReference>
<dbReference type="InterPro" id="IPR018247">
    <property type="entry name" value="EF_Hand_1_Ca_BS"/>
</dbReference>
<evidence type="ECO:0000256" key="1">
    <source>
        <dbReference type="SAM" id="MobiDB-lite"/>
    </source>
</evidence>
<dbReference type="Proteomes" id="UP001595693">
    <property type="component" value="Unassembled WGS sequence"/>
</dbReference>
<feature type="chain" id="PRO_5045770148" evidence="2">
    <location>
        <begin position="36"/>
        <end position="175"/>
    </location>
</feature>
<proteinExistence type="predicted"/>
<dbReference type="InterPro" id="IPR002048">
    <property type="entry name" value="EF_hand_dom"/>
</dbReference>
<sequence length="175" mass="18720">MITTQTPHALRTMRLLCSAAAAGTFALACASAAQAADAPVSSPTSPPKVTTTAQKPAAPSRANRLQAICSSADLNHDGKVSLEEFHRDIVQGWHNLSPDATGHVQLSDLAQVPRMGKGRLKRLAAVDTDSDGKLSFKEVVESRMAYFDAADTDQDDQLSLSECVAYERQRRGSKP</sequence>